<dbReference type="InterPro" id="IPR050559">
    <property type="entry name" value="P-Pant_transferase_sf"/>
</dbReference>
<keyword evidence="2 5" id="KW-0808">Transferase</keyword>
<feature type="domain" description="4'-phosphopantetheinyl transferase" evidence="3">
    <location>
        <begin position="124"/>
        <end position="193"/>
    </location>
</feature>
<dbReference type="PANTHER" id="PTHR12215:SF10">
    <property type="entry name" value="L-AMINOADIPATE-SEMIALDEHYDE DEHYDROGENASE-PHOSPHOPANTETHEINYL TRANSFERASE"/>
    <property type="match status" value="1"/>
</dbReference>
<reference evidence="5 6" key="1">
    <citation type="journal article" date="2011" name="Science">
        <title>Comparative functional genomics of the fission yeasts.</title>
        <authorList>
            <person name="Rhind N."/>
            <person name="Chen Z."/>
            <person name="Yassour M."/>
            <person name="Thompson D.A."/>
            <person name="Haas B.J."/>
            <person name="Habib N."/>
            <person name="Wapinski I."/>
            <person name="Roy S."/>
            <person name="Lin M.F."/>
            <person name="Heiman D.I."/>
            <person name="Young S.K."/>
            <person name="Furuya K."/>
            <person name="Guo Y."/>
            <person name="Pidoux A."/>
            <person name="Chen H.M."/>
            <person name="Robbertse B."/>
            <person name="Goldberg J.M."/>
            <person name="Aoki K."/>
            <person name="Bayne E.H."/>
            <person name="Berlin A.M."/>
            <person name="Desjardins C.A."/>
            <person name="Dobbs E."/>
            <person name="Dukaj L."/>
            <person name="Fan L."/>
            <person name="FitzGerald M.G."/>
            <person name="French C."/>
            <person name="Gujja S."/>
            <person name="Hansen K."/>
            <person name="Keifenheim D."/>
            <person name="Levin J.Z."/>
            <person name="Mosher R.A."/>
            <person name="Mueller C.A."/>
            <person name="Pfiffner J."/>
            <person name="Priest M."/>
            <person name="Russ C."/>
            <person name="Smialowska A."/>
            <person name="Swoboda P."/>
            <person name="Sykes S.M."/>
            <person name="Vaughn M."/>
            <person name="Vengrova S."/>
            <person name="Yoder R."/>
            <person name="Zeng Q."/>
            <person name="Allshire R."/>
            <person name="Baulcombe D."/>
            <person name="Birren B.W."/>
            <person name="Brown W."/>
            <person name="Ekwall K."/>
            <person name="Kellis M."/>
            <person name="Leatherwood J."/>
            <person name="Levin H."/>
            <person name="Margalit H."/>
            <person name="Martienssen R."/>
            <person name="Nieduszynski C.A."/>
            <person name="Spatafora J.W."/>
            <person name="Friedman N."/>
            <person name="Dalgaard J.Z."/>
            <person name="Baumann P."/>
            <person name="Niki H."/>
            <person name="Regev A."/>
            <person name="Nusbaum C."/>
        </authorList>
    </citation>
    <scope>NUCLEOTIDE SEQUENCE [LARGE SCALE GENOMIC DNA]</scope>
    <source>
        <strain evidence="6">OY26 / ATCC MYA-4695 / CBS 11777 / NBRC 106824 / NRRL Y48691</strain>
    </source>
</reference>
<dbReference type="RefSeq" id="XP_013022240.1">
    <property type="nucleotide sequence ID" value="XM_013166786.1"/>
</dbReference>
<evidence type="ECO:0000259" key="3">
    <source>
        <dbReference type="Pfam" id="PF01648"/>
    </source>
</evidence>
<dbReference type="AlphaFoldDB" id="S9W333"/>
<dbReference type="GO" id="GO:0008897">
    <property type="term" value="F:holo-[acyl-carrier-protein] synthase activity"/>
    <property type="evidence" value="ECO:0007669"/>
    <property type="project" value="UniProtKB-EC"/>
</dbReference>
<keyword evidence="6" id="KW-1185">Reference proteome</keyword>
<name>S9W333_SCHCR</name>
<dbReference type="GO" id="GO:0000287">
    <property type="term" value="F:magnesium ion binding"/>
    <property type="evidence" value="ECO:0007669"/>
    <property type="project" value="InterPro"/>
</dbReference>
<dbReference type="InterPro" id="IPR037143">
    <property type="entry name" value="4-PPantetheinyl_Trfase_dom_sf"/>
</dbReference>
<evidence type="ECO:0000259" key="4">
    <source>
        <dbReference type="Pfam" id="PF22624"/>
    </source>
</evidence>
<evidence type="ECO:0000256" key="2">
    <source>
        <dbReference type="ARBA" id="ARBA00022679"/>
    </source>
</evidence>
<proteinExistence type="predicted"/>
<dbReference type="GeneID" id="25036008"/>
<evidence type="ECO:0000313" key="5">
    <source>
        <dbReference type="EMBL" id="EPY52355.1"/>
    </source>
</evidence>
<evidence type="ECO:0000313" key="6">
    <source>
        <dbReference type="Proteomes" id="UP000015464"/>
    </source>
</evidence>
<dbReference type="InterPro" id="IPR008278">
    <property type="entry name" value="4-PPantetheinyl_Trfase_dom"/>
</dbReference>
<dbReference type="InterPro" id="IPR055066">
    <property type="entry name" value="AASDHPPT_N"/>
</dbReference>
<dbReference type="EC" id="2.7.8.7" evidence="1"/>
<dbReference type="OrthoDB" id="26719at2759"/>
<dbReference type="STRING" id="653667.S9W333"/>
<dbReference type="Pfam" id="PF22624">
    <property type="entry name" value="AASDHPPT_N"/>
    <property type="match status" value="1"/>
</dbReference>
<sequence length="276" mass="31600">MASSVVRILVDTQTWSDQVDSSSEFHLLLPEEKSQVKRYYFAKDANMAMASMLVKRQVLATLFCTDPESVRLSVSENGRPYYPKEVSQDTIFDFNVSHYGGMVVFAGIWVSKNSSSSMLHQNKIGIDIVECKPLTDQPNWMDDFEFVFSREQWSRVLSYSDPLAAFFLFWACKEAVLKSLGLGLHGNPALVELQIPVFQDLVYGSKLCAFRAGTASYLENHFRIELHRKNIHGSIFFIAIAYPVDHDFTESDWLEVTSLSKDYLKQKITETFHYNL</sequence>
<dbReference type="Gene3D" id="3.90.470.20">
    <property type="entry name" value="4'-phosphopantetheinyl transferase domain"/>
    <property type="match status" value="1"/>
</dbReference>
<dbReference type="GO" id="GO:0005829">
    <property type="term" value="C:cytosol"/>
    <property type="evidence" value="ECO:0007669"/>
    <property type="project" value="TreeGrafter"/>
</dbReference>
<evidence type="ECO:0000256" key="1">
    <source>
        <dbReference type="ARBA" id="ARBA00013172"/>
    </source>
</evidence>
<protein>
    <recommendedName>
        <fullName evidence="1">holo-[acyl-carrier-protein] synthase</fullName>
        <ecNumber evidence="1">2.7.8.7</ecNumber>
    </recommendedName>
</protein>
<organism evidence="5 6">
    <name type="scientific">Schizosaccharomyces cryophilus (strain OY26 / ATCC MYA-4695 / CBS 11777 / NBRC 106824 / NRRL Y48691)</name>
    <name type="common">Fission yeast</name>
    <dbReference type="NCBI Taxonomy" id="653667"/>
    <lineage>
        <taxon>Eukaryota</taxon>
        <taxon>Fungi</taxon>
        <taxon>Dikarya</taxon>
        <taxon>Ascomycota</taxon>
        <taxon>Taphrinomycotina</taxon>
        <taxon>Schizosaccharomycetes</taxon>
        <taxon>Schizosaccharomycetales</taxon>
        <taxon>Schizosaccharomycetaceae</taxon>
        <taxon>Schizosaccharomyces</taxon>
    </lineage>
</organism>
<dbReference type="Pfam" id="PF01648">
    <property type="entry name" value="ACPS"/>
    <property type="match status" value="1"/>
</dbReference>
<dbReference type="Proteomes" id="UP000015464">
    <property type="component" value="Unassembled WGS sequence"/>
</dbReference>
<dbReference type="HOGENOM" id="CLU_1023625_0_0_1"/>
<dbReference type="PANTHER" id="PTHR12215">
    <property type="entry name" value="PHOSPHOPANTETHEINE TRANSFERASE"/>
    <property type="match status" value="1"/>
</dbReference>
<gene>
    <name evidence="5" type="ORF">SPOG_01681</name>
</gene>
<feature type="domain" description="4'-phosphopantetheinyl transferase N-terminal" evidence="4">
    <location>
        <begin position="23"/>
        <end position="107"/>
    </location>
</feature>
<dbReference type="OMA" id="DFNVSHY"/>
<accession>S9W333</accession>
<dbReference type="EMBL" id="KE546989">
    <property type="protein sequence ID" value="EPY52355.1"/>
    <property type="molecule type" value="Genomic_DNA"/>
</dbReference>
<dbReference type="GO" id="GO:0019878">
    <property type="term" value="P:lysine biosynthetic process via aminoadipic acid"/>
    <property type="evidence" value="ECO:0007669"/>
    <property type="project" value="EnsemblFungi"/>
</dbReference>
<dbReference type="eggNOG" id="KOG0945">
    <property type="taxonomic scope" value="Eukaryota"/>
</dbReference>
<dbReference type="SUPFAM" id="SSF56214">
    <property type="entry name" value="4'-phosphopantetheinyl transferase"/>
    <property type="match status" value="2"/>
</dbReference>